<keyword evidence="2" id="KW-0808">Transferase</keyword>
<dbReference type="OrthoDB" id="1937542at2759"/>
<organism evidence="2 3">
    <name type="scientific">Artemisia annua</name>
    <name type="common">Sweet wormwood</name>
    <dbReference type="NCBI Taxonomy" id="35608"/>
    <lineage>
        <taxon>Eukaryota</taxon>
        <taxon>Viridiplantae</taxon>
        <taxon>Streptophyta</taxon>
        <taxon>Embryophyta</taxon>
        <taxon>Tracheophyta</taxon>
        <taxon>Spermatophyta</taxon>
        <taxon>Magnoliopsida</taxon>
        <taxon>eudicotyledons</taxon>
        <taxon>Gunneridae</taxon>
        <taxon>Pentapetalae</taxon>
        <taxon>asterids</taxon>
        <taxon>campanulids</taxon>
        <taxon>Asterales</taxon>
        <taxon>Asteraceae</taxon>
        <taxon>Asteroideae</taxon>
        <taxon>Anthemideae</taxon>
        <taxon>Artemisiinae</taxon>
        <taxon>Artemisia</taxon>
    </lineage>
</organism>
<dbReference type="InterPro" id="IPR026960">
    <property type="entry name" value="RVT-Znf"/>
</dbReference>
<dbReference type="Proteomes" id="UP000245207">
    <property type="component" value="Unassembled WGS sequence"/>
</dbReference>
<name>A0A2U1N040_ARTAN</name>
<evidence type="ECO:0000313" key="2">
    <source>
        <dbReference type="EMBL" id="PWA66857.1"/>
    </source>
</evidence>
<protein>
    <submittedName>
        <fullName evidence="2">Reverse transcriptase zinc-binding domain-containing protein</fullName>
    </submittedName>
</protein>
<comment type="caution">
    <text evidence="2">The sequence shown here is derived from an EMBL/GenBank/DDBJ whole genome shotgun (WGS) entry which is preliminary data.</text>
</comment>
<accession>A0A2U1N040</accession>
<feature type="domain" description="Reverse transcriptase zinc-binding" evidence="1">
    <location>
        <begin position="53"/>
        <end position="99"/>
    </location>
</feature>
<dbReference type="GO" id="GO:0003964">
    <property type="term" value="F:RNA-directed DNA polymerase activity"/>
    <property type="evidence" value="ECO:0007669"/>
    <property type="project" value="UniProtKB-KW"/>
</dbReference>
<sequence>MSVKEFVEVSNGKWPTAWATKLPVNDVNHNIVLSSDQHDKLMWRSNDGLLGKFSVKQAYKDLSSTESEVPWCKLVWFSQNIPKFAFILWLAIQGRRQIHMSTYYSNGLWSRVLEKIQGQQWVNIEWQELIEQLANLYNGNAINSVVRRLCLATCVYMIWQERNFRLFRDESRNVELIFQIVCETVKNRLSGLNVKNSVAVKKVEEIWNVKFAGTGLKE</sequence>
<dbReference type="STRING" id="35608.A0A2U1N040"/>
<proteinExistence type="predicted"/>
<keyword evidence="2" id="KW-0548">Nucleotidyltransferase</keyword>
<evidence type="ECO:0000313" key="3">
    <source>
        <dbReference type="Proteomes" id="UP000245207"/>
    </source>
</evidence>
<dbReference type="Pfam" id="PF13966">
    <property type="entry name" value="zf-RVT"/>
    <property type="match status" value="1"/>
</dbReference>
<dbReference type="AlphaFoldDB" id="A0A2U1N040"/>
<keyword evidence="2" id="KW-0695">RNA-directed DNA polymerase</keyword>
<evidence type="ECO:0000259" key="1">
    <source>
        <dbReference type="Pfam" id="PF13966"/>
    </source>
</evidence>
<gene>
    <name evidence="2" type="ORF">CTI12_AA112860</name>
</gene>
<dbReference type="EMBL" id="PKPP01003948">
    <property type="protein sequence ID" value="PWA66857.1"/>
    <property type="molecule type" value="Genomic_DNA"/>
</dbReference>
<reference evidence="2 3" key="1">
    <citation type="journal article" date="2018" name="Mol. Plant">
        <title>The genome of Artemisia annua provides insight into the evolution of Asteraceae family and artemisinin biosynthesis.</title>
        <authorList>
            <person name="Shen Q."/>
            <person name="Zhang L."/>
            <person name="Liao Z."/>
            <person name="Wang S."/>
            <person name="Yan T."/>
            <person name="Shi P."/>
            <person name="Liu M."/>
            <person name="Fu X."/>
            <person name="Pan Q."/>
            <person name="Wang Y."/>
            <person name="Lv Z."/>
            <person name="Lu X."/>
            <person name="Zhang F."/>
            <person name="Jiang W."/>
            <person name="Ma Y."/>
            <person name="Chen M."/>
            <person name="Hao X."/>
            <person name="Li L."/>
            <person name="Tang Y."/>
            <person name="Lv G."/>
            <person name="Zhou Y."/>
            <person name="Sun X."/>
            <person name="Brodelius P.E."/>
            <person name="Rose J.K.C."/>
            <person name="Tang K."/>
        </authorList>
    </citation>
    <scope>NUCLEOTIDE SEQUENCE [LARGE SCALE GENOMIC DNA]</scope>
    <source>
        <strain evidence="3">cv. Huhao1</strain>
        <tissue evidence="2">Leaf</tissue>
    </source>
</reference>
<keyword evidence="3" id="KW-1185">Reference proteome</keyword>